<dbReference type="InterPro" id="IPR000683">
    <property type="entry name" value="Gfo/Idh/MocA-like_OxRdtase_N"/>
</dbReference>
<reference evidence="4 5" key="1">
    <citation type="submission" date="2017-08" db="EMBL/GenBank/DDBJ databases">
        <title>Halomonas alkalisoli sp. nov., isolated from saline alkaline soil.</title>
        <authorList>
            <person name="Wang D."/>
            <person name="Zhang G."/>
        </authorList>
    </citation>
    <scope>NUCLEOTIDE SEQUENCE [LARGE SCALE GENOMIC DNA]</scope>
    <source>
        <strain evidence="4 5">WRN001</strain>
    </source>
</reference>
<dbReference type="EMBL" id="NSKB01000015">
    <property type="protein sequence ID" value="PAU74110.1"/>
    <property type="molecule type" value="Genomic_DNA"/>
</dbReference>
<dbReference type="InterPro" id="IPR055170">
    <property type="entry name" value="GFO_IDH_MocA-like_dom"/>
</dbReference>
<dbReference type="PANTHER" id="PTHR43818">
    <property type="entry name" value="BCDNA.GH03377"/>
    <property type="match status" value="1"/>
</dbReference>
<name>A0A2A2ENL2_9GAMM</name>
<gene>
    <name evidence="4" type="ORF">CK498_24335</name>
</gene>
<dbReference type="InterPro" id="IPR036291">
    <property type="entry name" value="NAD(P)-bd_dom_sf"/>
</dbReference>
<feature type="domain" description="Gfo/Idh/MocA-like oxidoreductase N-terminal" evidence="2">
    <location>
        <begin position="4"/>
        <end position="130"/>
    </location>
</feature>
<keyword evidence="1" id="KW-0560">Oxidoreductase</keyword>
<sequence length="374" mass="40552">MRDIGVGIIGTGFMGQSHALAYRAAAGVYPGSLNPVLKVIGDINQEALERARIQYGFERSTTDWKALVADSEVEVVSITTPNTLHREQALAAIAAGKHVHCEKPIAPTAADAQAMTEAAEAAGVVTQVGYNYIKNPLLKLARQMVESGELGEIISFRGIHAEDYMADPRLPYSWRFDPSGGAGVIADLGSHIVGIARFLLGPIAGLYADLETVIKERPIASGASEMRAVELDDIARLTVQFSRGCRGSIEASWVATGRKMQLGFELVGSKGSLAFTQERFNELLHFKAGNDPKYSGYQRIEAGPQHTPYGYFCKAPGHQLGFNDLKTIEVAEFLQAIARGKDPEGPDFREAWEIQKVVDTAVRSSKEGCWMPVS</sequence>
<accession>A0A2A2ENL2</accession>
<keyword evidence="5" id="KW-1185">Reference proteome</keyword>
<dbReference type="AlphaFoldDB" id="A0A2A2ENL2"/>
<dbReference type="GO" id="GO:0016491">
    <property type="term" value="F:oxidoreductase activity"/>
    <property type="evidence" value="ECO:0007669"/>
    <property type="project" value="UniProtKB-KW"/>
</dbReference>
<dbReference type="Gene3D" id="3.30.360.10">
    <property type="entry name" value="Dihydrodipicolinate Reductase, domain 2"/>
    <property type="match status" value="1"/>
</dbReference>
<dbReference type="RefSeq" id="WP_095623439.1">
    <property type="nucleotide sequence ID" value="NZ_NSKB01000015.1"/>
</dbReference>
<dbReference type="SUPFAM" id="SSF51735">
    <property type="entry name" value="NAD(P)-binding Rossmann-fold domains"/>
    <property type="match status" value="1"/>
</dbReference>
<dbReference type="PANTHER" id="PTHR43818:SF11">
    <property type="entry name" value="BCDNA.GH03377"/>
    <property type="match status" value="1"/>
</dbReference>
<dbReference type="Proteomes" id="UP000217771">
    <property type="component" value="Unassembled WGS sequence"/>
</dbReference>
<evidence type="ECO:0000313" key="5">
    <source>
        <dbReference type="Proteomes" id="UP000217771"/>
    </source>
</evidence>
<evidence type="ECO:0000313" key="4">
    <source>
        <dbReference type="EMBL" id="PAU74110.1"/>
    </source>
</evidence>
<feature type="domain" description="GFO/IDH/MocA-like oxidoreductase" evidence="3">
    <location>
        <begin position="140"/>
        <end position="273"/>
    </location>
</feature>
<dbReference type="Pfam" id="PF22725">
    <property type="entry name" value="GFO_IDH_MocA_C3"/>
    <property type="match status" value="1"/>
</dbReference>
<evidence type="ECO:0000259" key="2">
    <source>
        <dbReference type="Pfam" id="PF01408"/>
    </source>
</evidence>
<comment type="caution">
    <text evidence="4">The sequence shown here is derived from an EMBL/GenBank/DDBJ whole genome shotgun (WGS) entry which is preliminary data.</text>
</comment>
<dbReference type="InterPro" id="IPR050463">
    <property type="entry name" value="Gfo/Idh/MocA_oxidrdct_glycsds"/>
</dbReference>
<evidence type="ECO:0000256" key="1">
    <source>
        <dbReference type="ARBA" id="ARBA00023002"/>
    </source>
</evidence>
<organism evidence="4 5">
    <name type="scientific">Halomonas salipaludis</name>
    <dbReference type="NCBI Taxonomy" id="2032625"/>
    <lineage>
        <taxon>Bacteria</taxon>
        <taxon>Pseudomonadati</taxon>
        <taxon>Pseudomonadota</taxon>
        <taxon>Gammaproteobacteria</taxon>
        <taxon>Oceanospirillales</taxon>
        <taxon>Halomonadaceae</taxon>
        <taxon>Halomonas</taxon>
    </lineage>
</organism>
<dbReference type="Pfam" id="PF01408">
    <property type="entry name" value="GFO_IDH_MocA"/>
    <property type="match status" value="1"/>
</dbReference>
<dbReference type="GO" id="GO:0000166">
    <property type="term" value="F:nucleotide binding"/>
    <property type="evidence" value="ECO:0007669"/>
    <property type="project" value="InterPro"/>
</dbReference>
<dbReference type="OrthoDB" id="9781031at2"/>
<dbReference type="Gene3D" id="3.40.50.720">
    <property type="entry name" value="NAD(P)-binding Rossmann-like Domain"/>
    <property type="match status" value="1"/>
</dbReference>
<proteinExistence type="predicted"/>
<evidence type="ECO:0000259" key="3">
    <source>
        <dbReference type="Pfam" id="PF22725"/>
    </source>
</evidence>
<dbReference type="SUPFAM" id="SSF55347">
    <property type="entry name" value="Glyceraldehyde-3-phosphate dehydrogenase-like, C-terminal domain"/>
    <property type="match status" value="1"/>
</dbReference>
<protein>
    <submittedName>
        <fullName evidence="4">1-carboxy-3-chloro-3,4-dihydroxycyclo hexa-1,5-diene dehydrogenase</fullName>
    </submittedName>
</protein>